<evidence type="ECO:0000313" key="1">
    <source>
        <dbReference type="EMBL" id="MUI12988.1"/>
    </source>
</evidence>
<proteinExistence type="predicted"/>
<accession>A0A6I3XK40</accession>
<reference evidence="1 2" key="1">
    <citation type="submission" date="2019-11" db="EMBL/GenBank/DDBJ databases">
        <title>Draft Genome Sequences of Six Type Strains of the Genus Massilia.</title>
        <authorList>
            <person name="Miess H."/>
            <person name="Frediansyah A."/>
            <person name="Goeker M."/>
            <person name="Gross H."/>
        </authorList>
    </citation>
    <scope>NUCLEOTIDE SEQUENCE [LARGE SCALE GENOMIC DNA]</scope>
    <source>
        <strain evidence="1 2">DSM 17513</strain>
    </source>
</reference>
<gene>
    <name evidence="1" type="ORF">GJV26_11030</name>
</gene>
<comment type="caution">
    <text evidence="1">The sequence shown here is derived from an EMBL/GenBank/DDBJ whole genome shotgun (WGS) entry which is preliminary data.</text>
</comment>
<dbReference type="EMBL" id="WNWM01000002">
    <property type="protein sequence ID" value="MUI12988.1"/>
    <property type="molecule type" value="Genomic_DNA"/>
</dbReference>
<name>A0A6I3XK40_9BURK</name>
<keyword evidence="2" id="KW-1185">Reference proteome</keyword>
<sequence>MLRDVSKNRGQTPVFGNISKNRGLTPVVGNIFCNTLPNGMTIVGSTPERHYFVAGRLLLVCAILCAPKWSMRIWFCNRSAFTGRSPCPNLLSAPA</sequence>
<dbReference type="AlphaFoldDB" id="A0A6I3XK40"/>
<protein>
    <submittedName>
        <fullName evidence="1">Uncharacterized protein</fullName>
    </submittedName>
</protein>
<organism evidence="1 2">
    <name type="scientific">Pseudoduganella dura</name>
    <dbReference type="NCBI Taxonomy" id="321982"/>
    <lineage>
        <taxon>Bacteria</taxon>
        <taxon>Pseudomonadati</taxon>
        <taxon>Pseudomonadota</taxon>
        <taxon>Betaproteobacteria</taxon>
        <taxon>Burkholderiales</taxon>
        <taxon>Oxalobacteraceae</taxon>
        <taxon>Telluria group</taxon>
        <taxon>Pseudoduganella</taxon>
    </lineage>
</organism>
<evidence type="ECO:0000313" key="2">
    <source>
        <dbReference type="Proteomes" id="UP000431684"/>
    </source>
</evidence>
<dbReference type="Proteomes" id="UP000431684">
    <property type="component" value="Unassembled WGS sequence"/>
</dbReference>